<dbReference type="Proteomes" id="UP000594638">
    <property type="component" value="Unassembled WGS sequence"/>
</dbReference>
<comment type="caution">
    <text evidence="2">The sequence shown here is derived from an EMBL/GenBank/DDBJ whole genome shotgun (WGS) entry which is preliminary data.</text>
</comment>
<dbReference type="Gramene" id="OE9A025337T1">
    <property type="protein sequence ID" value="OE9A025337C1"/>
    <property type="gene ID" value="OE9A025337"/>
</dbReference>
<feature type="region of interest" description="Disordered" evidence="1">
    <location>
        <begin position="34"/>
        <end position="57"/>
    </location>
</feature>
<evidence type="ECO:0000313" key="3">
    <source>
        <dbReference type="Proteomes" id="UP000594638"/>
    </source>
</evidence>
<sequence length="108" mass="12073">MACSSSSSGIHGSLSEVDKAAWVAEQLIQIFGDEDDNESSITNSTPKNKRNNNGFEITSSEKTVQDCVINCKPRKRRRFIPVCSLYSSSEKISDFFSGAYLSEWIFSY</sequence>
<evidence type="ECO:0000256" key="1">
    <source>
        <dbReference type="SAM" id="MobiDB-lite"/>
    </source>
</evidence>
<evidence type="ECO:0000313" key="2">
    <source>
        <dbReference type="EMBL" id="CAA3025942.1"/>
    </source>
</evidence>
<proteinExistence type="predicted"/>
<feature type="compositionally biased region" description="Polar residues" evidence="1">
    <location>
        <begin position="39"/>
        <end position="57"/>
    </location>
</feature>
<reference evidence="2 3" key="1">
    <citation type="submission" date="2019-12" db="EMBL/GenBank/DDBJ databases">
        <authorList>
            <person name="Alioto T."/>
            <person name="Alioto T."/>
            <person name="Gomez Garrido J."/>
        </authorList>
    </citation>
    <scope>NUCLEOTIDE SEQUENCE [LARGE SCALE GENOMIC DNA]</scope>
</reference>
<name>A0A8S0V3Y0_OLEEU</name>
<keyword evidence="3" id="KW-1185">Reference proteome</keyword>
<protein>
    <submittedName>
        <fullName evidence="2">Uncharacterized protein</fullName>
    </submittedName>
</protein>
<accession>A0A8S0V3Y0</accession>
<gene>
    <name evidence="2" type="ORF">OLEA9_A025337</name>
</gene>
<dbReference type="EMBL" id="CACTIH010009147">
    <property type="protein sequence ID" value="CAA3025942.1"/>
    <property type="molecule type" value="Genomic_DNA"/>
</dbReference>
<dbReference type="AlphaFoldDB" id="A0A8S0V3Y0"/>
<organism evidence="2 3">
    <name type="scientific">Olea europaea subsp. europaea</name>
    <dbReference type="NCBI Taxonomy" id="158383"/>
    <lineage>
        <taxon>Eukaryota</taxon>
        <taxon>Viridiplantae</taxon>
        <taxon>Streptophyta</taxon>
        <taxon>Embryophyta</taxon>
        <taxon>Tracheophyta</taxon>
        <taxon>Spermatophyta</taxon>
        <taxon>Magnoliopsida</taxon>
        <taxon>eudicotyledons</taxon>
        <taxon>Gunneridae</taxon>
        <taxon>Pentapetalae</taxon>
        <taxon>asterids</taxon>
        <taxon>lamiids</taxon>
        <taxon>Lamiales</taxon>
        <taxon>Oleaceae</taxon>
        <taxon>Oleeae</taxon>
        <taxon>Olea</taxon>
    </lineage>
</organism>